<reference evidence="1 2" key="1">
    <citation type="journal article" date="2017" name="Environ. Microbiol.">
        <title>Decay of the glycolytic pathway and adaptation to intranuclear parasitism within Enterocytozoonidae microsporidia.</title>
        <authorList>
            <person name="Wiredu Boakye D."/>
            <person name="Jaroenlak P."/>
            <person name="Prachumwat A."/>
            <person name="Williams T.A."/>
            <person name="Bateman K.S."/>
            <person name="Itsathitphaisarn O."/>
            <person name="Sritunyalucksana K."/>
            <person name="Paszkiewicz K.H."/>
            <person name="Moore K.A."/>
            <person name="Stentiford G.D."/>
            <person name="Williams B.A."/>
        </authorList>
    </citation>
    <scope>NUCLEOTIDE SEQUENCE [LARGE SCALE GENOMIC DNA]</scope>
    <source>
        <strain evidence="1 2">GB1</strain>
    </source>
</reference>
<dbReference type="EMBL" id="LWDP01000028">
    <property type="protein sequence ID" value="ORD94240.1"/>
    <property type="molecule type" value="Genomic_DNA"/>
</dbReference>
<dbReference type="VEuPathDB" id="MicrosporidiaDB:ECANGB1_999"/>
<evidence type="ECO:0000313" key="2">
    <source>
        <dbReference type="Proteomes" id="UP000192639"/>
    </source>
</evidence>
<accession>A0A1Y1S733</accession>
<gene>
    <name evidence="1" type="ORF">ECANGB1_999</name>
</gene>
<dbReference type="Gene3D" id="3.40.50.300">
    <property type="entry name" value="P-loop containing nucleotide triphosphate hydrolases"/>
    <property type="match status" value="1"/>
</dbReference>
<dbReference type="Proteomes" id="UP000192639">
    <property type="component" value="Unassembled WGS sequence"/>
</dbReference>
<name>A0A1Y1S733_9MICR</name>
<protein>
    <submittedName>
        <fullName evidence="1">Uncharacterized protein</fullName>
    </submittedName>
</protein>
<comment type="caution">
    <text evidence="1">The sequence shown here is derived from an EMBL/GenBank/DDBJ whole genome shotgun (WGS) entry which is preliminary data.</text>
</comment>
<sequence length="136" mass="15543">MIRIATAHAKLRLSEQVDEVDANDTVQMIRSHLIEKIVKREVKVIRKETKVVEIEKKVGEAEKESSEETTVDEETKLNVMEKIWMWRDSNKGESSVLVEQLASEIKADSKVVRQVALELADSDAIMLEKGTIYFLD</sequence>
<keyword evidence="2" id="KW-1185">Reference proteome</keyword>
<evidence type="ECO:0000313" key="1">
    <source>
        <dbReference type="EMBL" id="ORD94240.1"/>
    </source>
</evidence>
<dbReference type="AlphaFoldDB" id="A0A1Y1S733"/>
<organism evidence="1 2">
    <name type="scientific">Enterospora canceri</name>
    <dbReference type="NCBI Taxonomy" id="1081671"/>
    <lineage>
        <taxon>Eukaryota</taxon>
        <taxon>Fungi</taxon>
        <taxon>Fungi incertae sedis</taxon>
        <taxon>Microsporidia</taxon>
        <taxon>Enterocytozoonidae</taxon>
        <taxon>Enterospora</taxon>
    </lineage>
</organism>
<proteinExistence type="predicted"/>
<dbReference type="InterPro" id="IPR027417">
    <property type="entry name" value="P-loop_NTPase"/>
</dbReference>